<evidence type="ECO:0000313" key="9">
    <source>
        <dbReference type="EMBL" id="MFC4160296.1"/>
    </source>
</evidence>
<evidence type="ECO:0000256" key="6">
    <source>
        <dbReference type="ARBA" id="ARBA00022840"/>
    </source>
</evidence>
<dbReference type="CDD" id="cd03257">
    <property type="entry name" value="ABC_NikE_OppD_transporters"/>
    <property type="match status" value="1"/>
</dbReference>
<evidence type="ECO:0000256" key="2">
    <source>
        <dbReference type="ARBA" id="ARBA00005417"/>
    </source>
</evidence>
<dbReference type="InterPro" id="IPR003439">
    <property type="entry name" value="ABC_transporter-like_ATP-bd"/>
</dbReference>
<evidence type="ECO:0000313" key="10">
    <source>
        <dbReference type="Proteomes" id="UP001595791"/>
    </source>
</evidence>
<organism evidence="9 10">
    <name type="scientific">Chitinimonas lacunae</name>
    <dbReference type="NCBI Taxonomy" id="1963018"/>
    <lineage>
        <taxon>Bacteria</taxon>
        <taxon>Pseudomonadati</taxon>
        <taxon>Pseudomonadota</taxon>
        <taxon>Betaproteobacteria</taxon>
        <taxon>Neisseriales</taxon>
        <taxon>Chitinibacteraceae</taxon>
        <taxon>Chitinimonas</taxon>
    </lineage>
</organism>
<dbReference type="Pfam" id="PF08352">
    <property type="entry name" value="oligo_HPY"/>
    <property type="match status" value="1"/>
</dbReference>
<dbReference type="InterPro" id="IPR017871">
    <property type="entry name" value="ABC_transporter-like_CS"/>
</dbReference>
<keyword evidence="3" id="KW-0813">Transport</keyword>
<accession>A0ABV8MSJ3</accession>
<dbReference type="EMBL" id="JBHSBU010000001">
    <property type="protein sequence ID" value="MFC4160296.1"/>
    <property type="molecule type" value="Genomic_DNA"/>
</dbReference>
<dbReference type="Pfam" id="PF00005">
    <property type="entry name" value="ABC_tran"/>
    <property type="match status" value="1"/>
</dbReference>
<gene>
    <name evidence="9" type="ORF">ACFOW7_13200</name>
</gene>
<evidence type="ECO:0000256" key="5">
    <source>
        <dbReference type="ARBA" id="ARBA00022741"/>
    </source>
</evidence>
<dbReference type="SUPFAM" id="SSF52540">
    <property type="entry name" value="P-loop containing nucleoside triphosphate hydrolases"/>
    <property type="match status" value="1"/>
</dbReference>
<evidence type="ECO:0000256" key="1">
    <source>
        <dbReference type="ARBA" id="ARBA00004417"/>
    </source>
</evidence>
<dbReference type="InterPro" id="IPR050388">
    <property type="entry name" value="ABC_Ni/Peptide_Import"/>
</dbReference>
<dbReference type="Proteomes" id="UP001595791">
    <property type="component" value="Unassembled WGS sequence"/>
</dbReference>
<keyword evidence="7" id="KW-0472">Membrane</keyword>
<dbReference type="InterPro" id="IPR003593">
    <property type="entry name" value="AAA+_ATPase"/>
</dbReference>
<dbReference type="PANTHER" id="PTHR43297">
    <property type="entry name" value="OLIGOPEPTIDE TRANSPORT ATP-BINDING PROTEIN APPD"/>
    <property type="match status" value="1"/>
</dbReference>
<reference evidence="10" key="1">
    <citation type="journal article" date="2019" name="Int. J. Syst. Evol. Microbiol.">
        <title>The Global Catalogue of Microorganisms (GCM) 10K type strain sequencing project: providing services to taxonomists for standard genome sequencing and annotation.</title>
        <authorList>
            <consortium name="The Broad Institute Genomics Platform"/>
            <consortium name="The Broad Institute Genome Sequencing Center for Infectious Disease"/>
            <person name="Wu L."/>
            <person name="Ma J."/>
        </authorList>
    </citation>
    <scope>NUCLEOTIDE SEQUENCE [LARGE SCALE GENOMIC DNA]</scope>
    <source>
        <strain evidence="10">LMG 29894</strain>
    </source>
</reference>
<keyword evidence="4" id="KW-1003">Cell membrane</keyword>
<feature type="domain" description="ABC transporter" evidence="8">
    <location>
        <begin position="3"/>
        <end position="254"/>
    </location>
</feature>
<dbReference type="PROSITE" id="PS50893">
    <property type="entry name" value="ABC_TRANSPORTER_2"/>
    <property type="match status" value="1"/>
</dbReference>
<dbReference type="GO" id="GO:0005524">
    <property type="term" value="F:ATP binding"/>
    <property type="evidence" value="ECO:0007669"/>
    <property type="project" value="UniProtKB-KW"/>
</dbReference>
<comment type="caution">
    <text evidence="9">The sequence shown here is derived from an EMBL/GenBank/DDBJ whole genome shotgun (WGS) entry which is preliminary data.</text>
</comment>
<evidence type="ECO:0000259" key="8">
    <source>
        <dbReference type="PROSITE" id="PS50893"/>
    </source>
</evidence>
<keyword evidence="6 9" id="KW-0067">ATP-binding</keyword>
<keyword evidence="5" id="KW-0547">Nucleotide-binding</keyword>
<sequence>MILDVDNLTIRFPFGRELRPVVRGVSFQVAPGEILGVVGESGCGKSITNLAVLGLLPPGAQVTADRFALCGQDLLAVGRRDWPTVRGSKVAMIFQNPMSALNPSLTIGTQLIESVRKADPALGRRQREARAIELLEQVGIGAAALRLKSYPHELSGGMAQRAMIAMALASRPALLIADEPTTALDVTIQAQILDLLDRLRRDNGMSVILVSHDIGVVQQYADRIQVMYSGEIVETGPIGQVTQTPSHPYTRALLQSLPGRVGARPKTPLVTIRGMVPPIELAIEGCRFASRCDRAEAQCQDRPPVARRTADSWVRCHL</sequence>
<comment type="subcellular location">
    <subcellularLocation>
        <location evidence="1">Cell inner membrane</location>
        <topology evidence="1">Peripheral membrane protein</topology>
    </subcellularLocation>
</comment>
<dbReference type="PROSITE" id="PS00211">
    <property type="entry name" value="ABC_TRANSPORTER_1"/>
    <property type="match status" value="1"/>
</dbReference>
<protein>
    <submittedName>
        <fullName evidence="9">ABC transporter ATP-binding protein</fullName>
    </submittedName>
</protein>
<dbReference type="RefSeq" id="WP_378164977.1">
    <property type="nucleotide sequence ID" value="NZ_JBHSBU010000001.1"/>
</dbReference>
<comment type="similarity">
    <text evidence="2">Belongs to the ABC transporter superfamily.</text>
</comment>
<dbReference type="InterPro" id="IPR027417">
    <property type="entry name" value="P-loop_NTPase"/>
</dbReference>
<dbReference type="Gene3D" id="3.40.50.300">
    <property type="entry name" value="P-loop containing nucleotide triphosphate hydrolases"/>
    <property type="match status" value="1"/>
</dbReference>
<evidence type="ECO:0000256" key="3">
    <source>
        <dbReference type="ARBA" id="ARBA00022448"/>
    </source>
</evidence>
<dbReference type="InterPro" id="IPR013563">
    <property type="entry name" value="Oligopep_ABC_C"/>
</dbReference>
<dbReference type="SMART" id="SM00382">
    <property type="entry name" value="AAA"/>
    <property type="match status" value="1"/>
</dbReference>
<name>A0ABV8MSJ3_9NEIS</name>
<keyword evidence="10" id="KW-1185">Reference proteome</keyword>
<evidence type="ECO:0000256" key="4">
    <source>
        <dbReference type="ARBA" id="ARBA00022475"/>
    </source>
</evidence>
<proteinExistence type="inferred from homology"/>
<dbReference type="PANTHER" id="PTHR43297:SF2">
    <property type="entry name" value="DIPEPTIDE TRANSPORT ATP-BINDING PROTEIN DPPD"/>
    <property type="match status" value="1"/>
</dbReference>
<dbReference type="NCBIfam" id="TIGR01727">
    <property type="entry name" value="oligo_HPY"/>
    <property type="match status" value="1"/>
</dbReference>
<evidence type="ECO:0000256" key="7">
    <source>
        <dbReference type="ARBA" id="ARBA00023136"/>
    </source>
</evidence>